<dbReference type="PROSITE" id="PS50297">
    <property type="entry name" value="ANK_REP_REGION"/>
    <property type="match status" value="2"/>
</dbReference>
<accession>A0A482WZT1</accession>
<comment type="caution">
    <text evidence="5">The sequence shown here is derived from an EMBL/GenBank/DDBJ whole genome shotgun (WGS) entry which is preliminary data.</text>
</comment>
<dbReference type="AlphaFoldDB" id="A0A482WZT1"/>
<protein>
    <submittedName>
        <fullName evidence="5">Uncharacterized protein</fullName>
    </submittedName>
</protein>
<dbReference type="SUPFAM" id="SSF48403">
    <property type="entry name" value="Ankyrin repeat"/>
    <property type="match status" value="1"/>
</dbReference>
<sequence length="1086" mass="121062">MECVSAVPPRTKSPEILNNMNVSEPDQHLEKEETLKFETRAHEDEKRQEENQCIGTIDKKCIEGTKDGKETSVTEEKHSTIITDSTNVADSVTQKVSSNGEQAEGNSKWVEPAVEKSGITSTTIIPSNGDPTECNNRTESAEAAKSGIINATVIQSDEDQAEFSKWIEPVEKSKMANVTIIPSIGELAECKNNCLEPAVEKLGMTNAIIIPSSADYAECKNILVSPANERSEITNGAIIIPKQSEVIKGVVIPSKSDVIHDNGYEGIKTPANTFGKGREINMQSNMQSMNIVLREIEDTIDSSDKDNSSIIINNVSGKENYRSKNPHSNNELNVSKDEKICNCKLSITELGDRLIKLDLTVDDGHPLTSITNNFQKMNISAELEVSDEENASDDDNDSCSISDSCNDDQDTDFEGDDENDDDDYEAPFGKRAGYTRLSEKDEKRIAKELAEQEDEYISRNPIAQVKSNDRYQPYPHPIQISSEPIISADELIQNFTFSENEKNFLISLPPNLNIDTCPIDETQITNYQDTFYNGDKFRDIDELSMTSDLGRSVVADSPQSMPSPPDSYSDYENVDHRPDFCLNIPTTVSMPSMPSNLQKNTANHVPKKATVNKNYQFTYLPASNSTSDKSMPAVNVSSNSSINYNNQLTVRFPNGDGMSRKKPVPQETRNACNKTLSGGTVHVQKKPAAKQNVGIPLIERDVNVPHQVQVVLSQPSVNVSMEPRTTTRVSAMQPRHTTRVSPIQPRHQGPLLYHEQEMNRTAAERLQEKGRTKRKMYSPTEIEWINLLTTKPGQSPETKNFFFDFLNGNNKTHMEERVLAHSNYIQRALKNPEVFFMRDPVTGLTPLRLAAFNHNSKPLIARCIADYTVDTSGKKLDTDVDDKGETVLHKLACMGESHVEVLAELLHVKMRDGSKAFDVNKPNIDGMTPLMLAVVKNFKHSFHTVEQLIKHGARIEAEDKLGRNCLHYAVEKVEDKIVGFGILKKLLQSLHSCLVTGKLDKAGHYAAINKCDDQGYTPLHLAIKDDRLQINDQLKLIQLLKEFGSDTKMKCCGHLPLLLVENSDRKDIIKPHLQKTTSVGQPHAVK</sequence>
<dbReference type="InterPro" id="IPR002110">
    <property type="entry name" value="Ankyrin_rpt"/>
</dbReference>
<feature type="region of interest" description="Disordered" evidence="4">
    <location>
        <begin position="647"/>
        <end position="667"/>
    </location>
</feature>
<dbReference type="PANTHER" id="PTHR24180:SF45">
    <property type="entry name" value="POLY [ADP-RIBOSE] POLYMERASE TANKYRASE"/>
    <property type="match status" value="1"/>
</dbReference>
<reference evidence="5 6" key="1">
    <citation type="journal article" date="2017" name="Gigascience">
        <title>Genome sequence of the small brown planthopper, Laodelphax striatellus.</title>
        <authorList>
            <person name="Zhu J."/>
            <person name="Jiang F."/>
            <person name="Wang X."/>
            <person name="Yang P."/>
            <person name="Bao Y."/>
            <person name="Zhao W."/>
            <person name="Wang W."/>
            <person name="Lu H."/>
            <person name="Wang Q."/>
            <person name="Cui N."/>
            <person name="Li J."/>
            <person name="Chen X."/>
            <person name="Luo L."/>
            <person name="Yu J."/>
            <person name="Kang L."/>
            <person name="Cui F."/>
        </authorList>
    </citation>
    <scope>NUCLEOTIDE SEQUENCE [LARGE SCALE GENOMIC DNA]</scope>
    <source>
        <strain evidence="5">Lst14</strain>
    </source>
</reference>
<dbReference type="OrthoDB" id="6631350at2759"/>
<feature type="repeat" description="ANK" evidence="3">
    <location>
        <begin position="1014"/>
        <end position="1052"/>
    </location>
</feature>
<feature type="region of interest" description="Disordered" evidence="4">
    <location>
        <begin position="1"/>
        <end position="30"/>
    </location>
</feature>
<proteinExistence type="predicted"/>
<evidence type="ECO:0000256" key="2">
    <source>
        <dbReference type="ARBA" id="ARBA00023043"/>
    </source>
</evidence>
<dbReference type="PROSITE" id="PS50088">
    <property type="entry name" value="ANK_REPEAT"/>
    <property type="match status" value="2"/>
</dbReference>
<dbReference type="EMBL" id="QKKF02021700">
    <property type="protein sequence ID" value="RZF38776.1"/>
    <property type="molecule type" value="Genomic_DNA"/>
</dbReference>
<dbReference type="Gene3D" id="1.25.40.20">
    <property type="entry name" value="Ankyrin repeat-containing domain"/>
    <property type="match status" value="1"/>
</dbReference>
<feature type="compositionally biased region" description="Acidic residues" evidence="4">
    <location>
        <begin position="385"/>
        <end position="397"/>
    </location>
</feature>
<dbReference type="InterPro" id="IPR051637">
    <property type="entry name" value="Ank_repeat_dom-contain_49"/>
</dbReference>
<feature type="compositionally biased region" description="Acidic residues" evidence="4">
    <location>
        <begin position="405"/>
        <end position="425"/>
    </location>
</feature>
<feature type="region of interest" description="Disordered" evidence="4">
    <location>
        <begin position="724"/>
        <end position="746"/>
    </location>
</feature>
<keyword evidence="1" id="KW-0677">Repeat</keyword>
<dbReference type="Pfam" id="PF12796">
    <property type="entry name" value="Ank_2"/>
    <property type="match status" value="1"/>
</dbReference>
<dbReference type="SMART" id="SM00248">
    <property type="entry name" value="ANK"/>
    <property type="match status" value="5"/>
</dbReference>
<keyword evidence="6" id="KW-1185">Reference proteome</keyword>
<dbReference type="PANTHER" id="PTHR24180">
    <property type="entry name" value="CYCLIN-DEPENDENT KINASE INHIBITOR 2C-RELATED"/>
    <property type="match status" value="1"/>
</dbReference>
<dbReference type="InterPro" id="IPR036770">
    <property type="entry name" value="Ankyrin_rpt-contain_sf"/>
</dbReference>
<dbReference type="STRING" id="195883.A0A482WZT1"/>
<keyword evidence="2 3" id="KW-0040">ANK repeat</keyword>
<evidence type="ECO:0000256" key="1">
    <source>
        <dbReference type="ARBA" id="ARBA00022737"/>
    </source>
</evidence>
<evidence type="ECO:0000313" key="5">
    <source>
        <dbReference type="EMBL" id="RZF38776.1"/>
    </source>
</evidence>
<evidence type="ECO:0000256" key="3">
    <source>
        <dbReference type="PROSITE-ProRule" id="PRU00023"/>
    </source>
</evidence>
<dbReference type="InParanoid" id="A0A482WZT1"/>
<feature type="repeat" description="ANK" evidence="3">
    <location>
        <begin position="925"/>
        <end position="960"/>
    </location>
</feature>
<feature type="region of interest" description="Disordered" evidence="4">
    <location>
        <begin position="385"/>
        <end position="433"/>
    </location>
</feature>
<dbReference type="Proteomes" id="UP000291343">
    <property type="component" value="Unassembled WGS sequence"/>
</dbReference>
<gene>
    <name evidence="5" type="ORF">LSTR_LSTR008146</name>
</gene>
<evidence type="ECO:0000256" key="4">
    <source>
        <dbReference type="SAM" id="MobiDB-lite"/>
    </source>
</evidence>
<organism evidence="5 6">
    <name type="scientific">Laodelphax striatellus</name>
    <name type="common">Small brown planthopper</name>
    <name type="synonym">Delphax striatella</name>
    <dbReference type="NCBI Taxonomy" id="195883"/>
    <lineage>
        <taxon>Eukaryota</taxon>
        <taxon>Metazoa</taxon>
        <taxon>Ecdysozoa</taxon>
        <taxon>Arthropoda</taxon>
        <taxon>Hexapoda</taxon>
        <taxon>Insecta</taxon>
        <taxon>Pterygota</taxon>
        <taxon>Neoptera</taxon>
        <taxon>Paraneoptera</taxon>
        <taxon>Hemiptera</taxon>
        <taxon>Auchenorrhyncha</taxon>
        <taxon>Fulgoroidea</taxon>
        <taxon>Delphacidae</taxon>
        <taxon>Criomorphinae</taxon>
        <taxon>Laodelphax</taxon>
    </lineage>
</organism>
<dbReference type="SMR" id="A0A482WZT1"/>
<name>A0A482WZT1_LAOST</name>
<evidence type="ECO:0000313" key="6">
    <source>
        <dbReference type="Proteomes" id="UP000291343"/>
    </source>
</evidence>